<dbReference type="Gene3D" id="3.40.50.300">
    <property type="entry name" value="P-loop containing nucleotide triphosphate hydrolases"/>
    <property type="match status" value="2"/>
</dbReference>
<keyword evidence="1" id="KW-0547">Nucleotide-binding</keyword>
<evidence type="ECO:0000259" key="9">
    <source>
        <dbReference type="PROSITE" id="PS51194"/>
    </source>
</evidence>
<dbReference type="Pfam" id="PF00271">
    <property type="entry name" value="Helicase_C"/>
    <property type="match status" value="1"/>
</dbReference>
<dbReference type="SMART" id="SM00487">
    <property type="entry name" value="DEXDc"/>
    <property type="match status" value="1"/>
</dbReference>
<evidence type="ECO:0000313" key="12">
    <source>
        <dbReference type="Proteomes" id="UP000753724"/>
    </source>
</evidence>
<evidence type="ECO:0000256" key="7">
    <source>
        <dbReference type="SAM" id="MobiDB-lite"/>
    </source>
</evidence>
<dbReference type="InterPro" id="IPR027417">
    <property type="entry name" value="P-loop_NTPase"/>
</dbReference>
<dbReference type="CDD" id="cd18787">
    <property type="entry name" value="SF2_C_DEAD"/>
    <property type="match status" value="1"/>
</dbReference>
<dbReference type="PROSITE" id="PS51194">
    <property type="entry name" value="HELICASE_CTER"/>
    <property type="match status" value="1"/>
</dbReference>
<evidence type="ECO:0000256" key="1">
    <source>
        <dbReference type="ARBA" id="ARBA00022741"/>
    </source>
</evidence>
<dbReference type="PANTHER" id="PTHR47959:SF13">
    <property type="entry name" value="ATP-DEPENDENT RNA HELICASE RHLE"/>
    <property type="match status" value="1"/>
</dbReference>
<keyword evidence="2" id="KW-0378">Hydrolase</keyword>
<dbReference type="InterPro" id="IPR050079">
    <property type="entry name" value="DEAD_box_RNA_helicase"/>
</dbReference>
<dbReference type="InterPro" id="IPR014001">
    <property type="entry name" value="Helicase_ATP-bd"/>
</dbReference>
<feature type="compositionally biased region" description="Basic and acidic residues" evidence="7">
    <location>
        <begin position="490"/>
        <end position="531"/>
    </location>
</feature>
<evidence type="ECO:0000313" key="11">
    <source>
        <dbReference type="EMBL" id="NBC35471.1"/>
    </source>
</evidence>
<feature type="domain" description="Helicase ATP-binding" evidence="8">
    <location>
        <begin position="33"/>
        <end position="208"/>
    </location>
</feature>
<protein>
    <submittedName>
        <fullName evidence="11">DEAD/DEAH box helicase</fullName>
    </submittedName>
</protein>
<keyword evidence="3 11" id="KW-0347">Helicase</keyword>
<feature type="domain" description="Helicase C-terminal" evidence="9">
    <location>
        <begin position="239"/>
        <end position="386"/>
    </location>
</feature>
<dbReference type="SUPFAM" id="SSF52540">
    <property type="entry name" value="P-loop containing nucleoside triphosphate hydrolases"/>
    <property type="match status" value="1"/>
</dbReference>
<dbReference type="InterPro" id="IPR044742">
    <property type="entry name" value="DEAD/DEAH_RhlB"/>
</dbReference>
<evidence type="ECO:0000256" key="2">
    <source>
        <dbReference type="ARBA" id="ARBA00022801"/>
    </source>
</evidence>
<name>A0ABW9XAC2_9SPHN</name>
<dbReference type="EMBL" id="JAAAPO010000001">
    <property type="protein sequence ID" value="NBC35471.1"/>
    <property type="molecule type" value="Genomic_DNA"/>
</dbReference>
<keyword evidence="12" id="KW-1185">Reference proteome</keyword>
<sequence length="543" mass="59172">MSYFSQLGLADPLLRALADKGYDDPTPIQRQSIPALIEGRDLLGLAQTGTGKTAAFALPSLHRLIATPKPRKSASCRMLVLSPTRELAAQIAENMRGYAKHVQMNIQCIFGGVPAGKQARALVPGCDILVATPGRLLDLIDQRALTLRDVEIFVLDEADQMMDLGFIQPLKRVARLLPPNRQSLFFSATMPQAIEELGKQFINNPVKVEVAPQATTAERVTQNAIFVSQAEKQALLTMTLRAGLAEGAQDPIDRAIIFTRTKHGADRVVRFLTPAGIEAAAIHGDKSQSQRTAALKGFRDGRIKVLVATDIAARGIDVSGVSHVFNFEIPNVAEQYVHRIGRTARAGADGIALSFIAEDERPYIRAIERLTGVKLTVLPLPANFLVEASRLPAPAKRMRGGVEVSDAPRQARGRNDRGGDRGGRNGEQRREKHRPGADRDGARPGARSHSQRDNDRARGERRDAQERARRGGSSFDPLAVNTEAAPRQARPNDARPAPRGDARPAPRGDARPAGQRDQRRDGGQDQRRDGGQRGPRQGQRRQG</sequence>
<evidence type="ECO:0000256" key="5">
    <source>
        <dbReference type="ARBA" id="ARBA00038437"/>
    </source>
</evidence>
<accession>A0ABW9XAC2</accession>
<dbReference type="SMART" id="SM00490">
    <property type="entry name" value="HELICc"/>
    <property type="match status" value="1"/>
</dbReference>
<reference evidence="12" key="1">
    <citation type="submission" date="2020-01" db="EMBL/GenBank/DDBJ databases">
        <title>Sphingomonas sp. strain CSW-10.</title>
        <authorList>
            <person name="Chen W.-M."/>
        </authorList>
    </citation>
    <scope>NUCLEOTIDE SEQUENCE [LARGE SCALE GENOMIC DNA]</scope>
    <source>
        <strain evidence="12">FSY-8</strain>
    </source>
</reference>
<dbReference type="PROSITE" id="PS51195">
    <property type="entry name" value="Q_MOTIF"/>
    <property type="match status" value="1"/>
</dbReference>
<feature type="short sequence motif" description="Q motif" evidence="6">
    <location>
        <begin position="2"/>
        <end position="30"/>
    </location>
</feature>
<dbReference type="PROSITE" id="PS51192">
    <property type="entry name" value="HELICASE_ATP_BIND_1"/>
    <property type="match status" value="1"/>
</dbReference>
<comment type="similarity">
    <text evidence="5">Belongs to the DEAD box helicase family.</text>
</comment>
<dbReference type="InterPro" id="IPR011545">
    <property type="entry name" value="DEAD/DEAH_box_helicase_dom"/>
</dbReference>
<dbReference type="InterPro" id="IPR014014">
    <property type="entry name" value="RNA_helicase_DEAD_Q_motif"/>
</dbReference>
<keyword evidence="4" id="KW-0067">ATP-binding</keyword>
<proteinExistence type="inferred from homology"/>
<comment type="caution">
    <text evidence="11">The sequence shown here is derived from an EMBL/GenBank/DDBJ whole genome shotgun (WGS) entry which is preliminary data.</text>
</comment>
<feature type="compositionally biased region" description="Basic and acidic residues" evidence="7">
    <location>
        <begin position="413"/>
        <end position="442"/>
    </location>
</feature>
<dbReference type="RefSeq" id="WP_161716738.1">
    <property type="nucleotide sequence ID" value="NZ_JAAAPO010000001.1"/>
</dbReference>
<evidence type="ECO:0000259" key="10">
    <source>
        <dbReference type="PROSITE" id="PS51195"/>
    </source>
</evidence>
<dbReference type="InterPro" id="IPR001650">
    <property type="entry name" value="Helicase_C-like"/>
</dbReference>
<dbReference type="CDD" id="cd00268">
    <property type="entry name" value="DEADc"/>
    <property type="match status" value="1"/>
</dbReference>
<organism evidence="11 12">
    <name type="scientific">Novosphingobium ovatum</name>
    <dbReference type="NCBI Taxonomy" id="1908523"/>
    <lineage>
        <taxon>Bacteria</taxon>
        <taxon>Pseudomonadati</taxon>
        <taxon>Pseudomonadota</taxon>
        <taxon>Alphaproteobacteria</taxon>
        <taxon>Sphingomonadales</taxon>
        <taxon>Sphingomonadaceae</taxon>
        <taxon>Novosphingobium</taxon>
    </lineage>
</organism>
<dbReference type="Proteomes" id="UP000753724">
    <property type="component" value="Unassembled WGS sequence"/>
</dbReference>
<evidence type="ECO:0000256" key="4">
    <source>
        <dbReference type="ARBA" id="ARBA00022840"/>
    </source>
</evidence>
<feature type="region of interest" description="Disordered" evidence="7">
    <location>
        <begin position="395"/>
        <end position="543"/>
    </location>
</feature>
<evidence type="ECO:0000259" key="8">
    <source>
        <dbReference type="PROSITE" id="PS51192"/>
    </source>
</evidence>
<feature type="domain" description="DEAD-box RNA helicase Q" evidence="10">
    <location>
        <begin position="2"/>
        <end position="30"/>
    </location>
</feature>
<evidence type="ECO:0000256" key="3">
    <source>
        <dbReference type="ARBA" id="ARBA00022806"/>
    </source>
</evidence>
<feature type="compositionally biased region" description="Basic and acidic residues" evidence="7">
    <location>
        <begin position="450"/>
        <end position="469"/>
    </location>
</feature>
<dbReference type="GO" id="GO:0004386">
    <property type="term" value="F:helicase activity"/>
    <property type="evidence" value="ECO:0007669"/>
    <property type="project" value="UniProtKB-KW"/>
</dbReference>
<evidence type="ECO:0000256" key="6">
    <source>
        <dbReference type="PROSITE-ProRule" id="PRU00552"/>
    </source>
</evidence>
<gene>
    <name evidence="11" type="ORF">GTZ99_02755</name>
</gene>
<dbReference type="PANTHER" id="PTHR47959">
    <property type="entry name" value="ATP-DEPENDENT RNA HELICASE RHLE-RELATED"/>
    <property type="match status" value="1"/>
</dbReference>
<dbReference type="Pfam" id="PF00270">
    <property type="entry name" value="DEAD"/>
    <property type="match status" value="1"/>
</dbReference>